<proteinExistence type="predicted"/>
<dbReference type="SUPFAM" id="SSF50129">
    <property type="entry name" value="GroES-like"/>
    <property type="match status" value="1"/>
</dbReference>
<gene>
    <name evidence="5" type="ORF">METZ01_LOCUS232478</name>
</gene>
<dbReference type="InterPro" id="IPR002328">
    <property type="entry name" value="ADH_Zn_CS"/>
</dbReference>
<keyword evidence="3" id="KW-0560">Oxidoreductase</keyword>
<name>A0A382GXH9_9ZZZZ</name>
<evidence type="ECO:0000313" key="5">
    <source>
        <dbReference type="EMBL" id="SVB79624.1"/>
    </source>
</evidence>
<protein>
    <recommendedName>
        <fullName evidence="4">Alcohol dehydrogenase-like N-terminal domain-containing protein</fullName>
    </recommendedName>
</protein>
<keyword evidence="2" id="KW-0862">Zinc</keyword>
<dbReference type="Pfam" id="PF08240">
    <property type="entry name" value="ADH_N"/>
    <property type="match status" value="1"/>
</dbReference>
<dbReference type="AlphaFoldDB" id="A0A382GXH9"/>
<evidence type="ECO:0000259" key="4">
    <source>
        <dbReference type="Pfam" id="PF08240"/>
    </source>
</evidence>
<evidence type="ECO:0000256" key="1">
    <source>
        <dbReference type="ARBA" id="ARBA00022723"/>
    </source>
</evidence>
<feature type="non-terminal residue" evidence="5">
    <location>
        <position position="129"/>
    </location>
</feature>
<dbReference type="GO" id="GO:0008270">
    <property type="term" value="F:zinc ion binding"/>
    <property type="evidence" value="ECO:0007669"/>
    <property type="project" value="InterPro"/>
</dbReference>
<dbReference type="GO" id="GO:0016491">
    <property type="term" value="F:oxidoreductase activity"/>
    <property type="evidence" value="ECO:0007669"/>
    <property type="project" value="UniProtKB-KW"/>
</dbReference>
<feature type="domain" description="Alcohol dehydrogenase-like N-terminal" evidence="4">
    <location>
        <begin position="23"/>
        <end position="122"/>
    </location>
</feature>
<evidence type="ECO:0000256" key="2">
    <source>
        <dbReference type="ARBA" id="ARBA00022833"/>
    </source>
</evidence>
<dbReference type="PANTHER" id="PTHR43401">
    <property type="entry name" value="L-THREONINE 3-DEHYDROGENASE"/>
    <property type="match status" value="1"/>
</dbReference>
<dbReference type="InterPro" id="IPR013154">
    <property type="entry name" value="ADH-like_N"/>
</dbReference>
<dbReference type="PANTHER" id="PTHR43401:SF2">
    <property type="entry name" value="L-THREONINE 3-DEHYDROGENASE"/>
    <property type="match status" value="1"/>
</dbReference>
<evidence type="ECO:0000256" key="3">
    <source>
        <dbReference type="ARBA" id="ARBA00023002"/>
    </source>
</evidence>
<reference evidence="5" key="1">
    <citation type="submission" date="2018-05" db="EMBL/GenBank/DDBJ databases">
        <authorList>
            <person name="Lanie J.A."/>
            <person name="Ng W.-L."/>
            <person name="Kazmierczak K.M."/>
            <person name="Andrzejewski T.M."/>
            <person name="Davidsen T.M."/>
            <person name="Wayne K.J."/>
            <person name="Tettelin H."/>
            <person name="Glass J.I."/>
            <person name="Rusch D."/>
            <person name="Podicherti R."/>
            <person name="Tsui H.-C.T."/>
            <person name="Winkler M.E."/>
        </authorList>
    </citation>
    <scope>NUCLEOTIDE SEQUENCE</scope>
</reference>
<organism evidence="5">
    <name type="scientific">marine metagenome</name>
    <dbReference type="NCBI Taxonomy" id="408172"/>
    <lineage>
        <taxon>unclassified sequences</taxon>
        <taxon>metagenomes</taxon>
        <taxon>ecological metagenomes</taxon>
    </lineage>
</organism>
<sequence>MKAIKVYDIDDIRLEDMPVPEPGPRDALVHMRRCGICSGDVTPWYIRRKAPIVIGHEPSGVIESVGTQVDMYKPGDRVFIHHHAPCFRCRLCQRGNYTMCATWKASQLDPGAIAEYVRIPEINLRNDTL</sequence>
<accession>A0A382GXH9</accession>
<dbReference type="InterPro" id="IPR011032">
    <property type="entry name" value="GroES-like_sf"/>
</dbReference>
<dbReference type="Gene3D" id="3.90.180.10">
    <property type="entry name" value="Medium-chain alcohol dehydrogenases, catalytic domain"/>
    <property type="match status" value="1"/>
</dbReference>
<dbReference type="InterPro" id="IPR050129">
    <property type="entry name" value="Zn_alcohol_dh"/>
</dbReference>
<dbReference type="PROSITE" id="PS00059">
    <property type="entry name" value="ADH_ZINC"/>
    <property type="match status" value="1"/>
</dbReference>
<dbReference type="EMBL" id="UINC01057934">
    <property type="protein sequence ID" value="SVB79624.1"/>
    <property type="molecule type" value="Genomic_DNA"/>
</dbReference>
<keyword evidence="1" id="KW-0479">Metal-binding</keyword>